<evidence type="ECO:0000313" key="3">
    <source>
        <dbReference type="Proteomes" id="UP001500618"/>
    </source>
</evidence>
<organism evidence="2 3">
    <name type="scientific">Fodinicola feengrottensis</name>
    <dbReference type="NCBI Taxonomy" id="435914"/>
    <lineage>
        <taxon>Bacteria</taxon>
        <taxon>Bacillati</taxon>
        <taxon>Actinomycetota</taxon>
        <taxon>Actinomycetes</taxon>
        <taxon>Mycobacteriales</taxon>
        <taxon>Fodinicola</taxon>
    </lineage>
</organism>
<dbReference type="Gene3D" id="3.90.1200.10">
    <property type="match status" value="1"/>
</dbReference>
<dbReference type="SUPFAM" id="SSF56112">
    <property type="entry name" value="Protein kinase-like (PK-like)"/>
    <property type="match status" value="1"/>
</dbReference>
<dbReference type="Proteomes" id="UP001500618">
    <property type="component" value="Unassembled WGS sequence"/>
</dbReference>
<gene>
    <name evidence="2" type="ORF">GCM10009765_31140</name>
</gene>
<dbReference type="Gene3D" id="3.30.200.20">
    <property type="entry name" value="Phosphorylase Kinase, domain 1"/>
    <property type="match status" value="1"/>
</dbReference>
<keyword evidence="3" id="KW-1185">Reference proteome</keyword>
<sequence>MGSTLEPLTGGTTNRSWQVLVDGRPVSVLREPASDDALLGIDRTTERRAAQQAHDLGVAPPVLAASNSGAMRIGWVNNAVAMSADALLNDDFRLRLCETLRLLHSGPALGRVLDHSAVQTHLLAGVRDRGLALPAGYEDLPGRVDHLAAVLRRQPMPAVPCHNDLSAGNVLDDGERLWLIDFEYAADAEPAAELGNAIGMSGLPFTAVEQLVTAYRGEPDQLLTDRAMLFHTLSITTWIPWMILQDAAHPGNPEIADWIELDIRAVRAAFAGPDLRAALSRVENSA</sequence>
<evidence type="ECO:0000259" key="1">
    <source>
        <dbReference type="Pfam" id="PF01636"/>
    </source>
</evidence>
<feature type="domain" description="Aminoglycoside phosphotransferase" evidence="1">
    <location>
        <begin position="4"/>
        <end position="216"/>
    </location>
</feature>
<dbReference type="InterPro" id="IPR002575">
    <property type="entry name" value="Aminoglycoside_PTrfase"/>
</dbReference>
<evidence type="ECO:0000313" key="2">
    <source>
        <dbReference type="EMBL" id="GAA1679699.1"/>
    </source>
</evidence>
<dbReference type="CDD" id="cd05151">
    <property type="entry name" value="ChoK-like"/>
    <property type="match status" value="1"/>
</dbReference>
<dbReference type="InterPro" id="IPR011009">
    <property type="entry name" value="Kinase-like_dom_sf"/>
</dbReference>
<reference evidence="3" key="1">
    <citation type="journal article" date="2019" name="Int. J. Syst. Evol. Microbiol.">
        <title>The Global Catalogue of Microorganisms (GCM) 10K type strain sequencing project: providing services to taxonomists for standard genome sequencing and annotation.</title>
        <authorList>
            <consortium name="The Broad Institute Genomics Platform"/>
            <consortium name="The Broad Institute Genome Sequencing Center for Infectious Disease"/>
            <person name="Wu L."/>
            <person name="Ma J."/>
        </authorList>
    </citation>
    <scope>NUCLEOTIDE SEQUENCE [LARGE SCALE GENOMIC DNA]</scope>
    <source>
        <strain evidence="3">JCM 14718</strain>
    </source>
</reference>
<comment type="caution">
    <text evidence="2">The sequence shown here is derived from an EMBL/GenBank/DDBJ whole genome shotgun (WGS) entry which is preliminary data.</text>
</comment>
<dbReference type="EMBL" id="BAAANY010000009">
    <property type="protein sequence ID" value="GAA1679699.1"/>
    <property type="molecule type" value="Genomic_DNA"/>
</dbReference>
<accession>A0ABP4SZE9</accession>
<name>A0ABP4SZE9_9ACTN</name>
<dbReference type="Pfam" id="PF01636">
    <property type="entry name" value="APH"/>
    <property type="match status" value="1"/>
</dbReference>
<protein>
    <recommendedName>
        <fullName evidence="1">Aminoglycoside phosphotransferase domain-containing protein</fullName>
    </recommendedName>
</protein>
<proteinExistence type="predicted"/>